<evidence type="ECO:0000313" key="1">
    <source>
        <dbReference type="EMBL" id="EDX71851.1"/>
    </source>
</evidence>
<dbReference type="EMBL" id="DS989869">
    <property type="protein sequence ID" value="EDX71851.1"/>
    <property type="molecule type" value="Genomic_DNA"/>
</dbReference>
<reference evidence="1 2" key="1">
    <citation type="submission" date="2008-07" db="EMBL/GenBank/DDBJ databases">
        <authorList>
            <person name="Tandeau de Marsac N."/>
            <person name="Ferriera S."/>
            <person name="Johnson J."/>
            <person name="Kravitz S."/>
            <person name="Beeson K."/>
            <person name="Sutton G."/>
            <person name="Rogers Y.-H."/>
            <person name="Friedman R."/>
            <person name="Frazier M."/>
            <person name="Venter J.C."/>
        </authorList>
    </citation>
    <scope>NUCLEOTIDE SEQUENCE [LARGE SCALE GENOMIC DNA]</scope>
    <source>
        <strain evidence="1 2">PCC 7420</strain>
    </source>
</reference>
<protein>
    <submittedName>
        <fullName evidence="1">Uncharacterized protein</fullName>
    </submittedName>
</protein>
<keyword evidence="2" id="KW-1185">Reference proteome</keyword>
<dbReference type="Proteomes" id="UP000003835">
    <property type="component" value="Unassembled WGS sequence"/>
</dbReference>
<sequence length="37" mass="4025">MMALAIALTQQDNIMSGHEPAIDFQTALVAGLDHRFP</sequence>
<dbReference type="HOGENOM" id="CLU_3342503_0_0_3"/>
<organism evidence="1 2">
    <name type="scientific">Coleofasciculus chthonoplastes PCC 7420</name>
    <dbReference type="NCBI Taxonomy" id="118168"/>
    <lineage>
        <taxon>Bacteria</taxon>
        <taxon>Bacillati</taxon>
        <taxon>Cyanobacteriota</taxon>
        <taxon>Cyanophyceae</taxon>
        <taxon>Coleofasciculales</taxon>
        <taxon>Coleofasciculaceae</taxon>
        <taxon>Coleofasciculus</taxon>
    </lineage>
</organism>
<proteinExistence type="predicted"/>
<evidence type="ECO:0000313" key="2">
    <source>
        <dbReference type="Proteomes" id="UP000003835"/>
    </source>
</evidence>
<name>B4W1W8_9CYAN</name>
<gene>
    <name evidence="1" type="ORF">MC7420_6937</name>
</gene>
<accession>B4W1W8</accession>
<dbReference type="AlphaFoldDB" id="B4W1W8"/>